<reference evidence="2 3" key="1">
    <citation type="submission" date="2019-06" db="EMBL/GenBank/DDBJ databases">
        <title>Whole genome shotgun sequence of Cellulomonas gelida NBRC 3748.</title>
        <authorList>
            <person name="Hosoyama A."/>
            <person name="Uohara A."/>
            <person name="Ohji S."/>
            <person name="Ichikawa N."/>
        </authorList>
    </citation>
    <scope>NUCLEOTIDE SEQUENCE [LARGE SCALE GENOMIC DNA]</scope>
    <source>
        <strain evidence="2 3">NBRC 3748</strain>
    </source>
</reference>
<feature type="region of interest" description="Disordered" evidence="1">
    <location>
        <begin position="19"/>
        <end position="39"/>
    </location>
</feature>
<evidence type="ECO:0000313" key="2">
    <source>
        <dbReference type="EMBL" id="GEA83659.1"/>
    </source>
</evidence>
<proteinExistence type="predicted"/>
<evidence type="ECO:0000256" key="1">
    <source>
        <dbReference type="SAM" id="MobiDB-lite"/>
    </source>
</evidence>
<organism evidence="2 3">
    <name type="scientific">Cellulomonas gelida</name>
    <dbReference type="NCBI Taxonomy" id="1712"/>
    <lineage>
        <taxon>Bacteria</taxon>
        <taxon>Bacillati</taxon>
        <taxon>Actinomycetota</taxon>
        <taxon>Actinomycetes</taxon>
        <taxon>Micrococcales</taxon>
        <taxon>Cellulomonadaceae</taxon>
        <taxon>Cellulomonas</taxon>
    </lineage>
</organism>
<sequence>MSLGAVGALQDGRPILEAARRPDALRTQTPPSWTWLGPVERDETAAGTGWRLTVLLDGGGTMFADTHIDRDGWAYVVGVVAPPSRHAEVALVADAMLDTWRWIAPLASRY</sequence>
<dbReference type="AlphaFoldDB" id="A0A4Y3KGX9"/>
<gene>
    <name evidence="2" type="ORF">CGE01nite_09100</name>
</gene>
<accession>A0A4Y3KGX9</accession>
<comment type="caution">
    <text evidence="2">The sequence shown here is derived from an EMBL/GenBank/DDBJ whole genome shotgun (WGS) entry which is preliminary data.</text>
</comment>
<keyword evidence="3" id="KW-1185">Reference proteome</keyword>
<dbReference type="EMBL" id="BJLQ01000006">
    <property type="protein sequence ID" value="GEA83659.1"/>
    <property type="molecule type" value="Genomic_DNA"/>
</dbReference>
<evidence type="ECO:0000313" key="3">
    <source>
        <dbReference type="Proteomes" id="UP000320461"/>
    </source>
</evidence>
<protein>
    <submittedName>
        <fullName evidence="2">Uncharacterized protein</fullName>
    </submittedName>
</protein>
<dbReference type="Proteomes" id="UP000320461">
    <property type="component" value="Unassembled WGS sequence"/>
</dbReference>
<name>A0A4Y3KGX9_9CELL</name>